<proteinExistence type="predicted"/>
<accession>A0ABR3YX96</accession>
<name>A0ABR3YX96_9PEZI</name>
<feature type="signal peptide" evidence="2">
    <location>
        <begin position="1"/>
        <end position="18"/>
    </location>
</feature>
<keyword evidence="2" id="KW-0732">Signal</keyword>
<sequence>MKAAAVSLLAAWAAIAIAAPPPFANDHDNNRDHALSHPKIHHAGAGAGPCDLSSEDTGCYLIMDNSGCFLNTSDTSRVLGCADPDPAVAIDIFCRCWGCNGQELVNFMPTLNCTSKTVVPVKPMPKPMPVIPPVHNNGTNITIPNNATHPTTGPGPRPNPGKGPAASPHMPVPVLPDGY</sequence>
<organism evidence="3 4">
    <name type="scientific">Sporothrix stenoceras</name>
    <dbReference type="NCBI Taxonomy" id="5173"/>
    <lineage>
        <taxon>Eukaryota</taxon>
        <taxon>Fungi</taxon>
        <taxon>Dikarya</taxon>
        <taxon>Ascomycota</taxon>
        <taxon>Pezizomycotina</taxon>
        <taxon>Sordariomycetes</taxon>
        <taxon>Sordariomycetidae</taxon>
        <taxon>Ophiostomatales</taxon>
        <taxon>Ophiostomataceae</taxon>
        <taxon>Sporothrix</taxon>
    </lineage>
</organism>
<feature type="chain" id="PRO_5046073556" evidence="2">
    <location>
        <begin position="19"/>
        <end position="179"/>
    </location>
</feature>
<evidence type="ECO:0000256" key="2">
    <source>
        <dbReference type="SAM" id="SignalP"/>
    </source>
</evidence>
<dbReference type="Proteomes" id="UP001583186">
    <property type="component" value="Unassembled WGS sequence"/>
</dbReference>
<protein>
    <submittedName>
        <fullName evidence="3">Uncharacterized protein</fullName>
    </submittedName>
</protein>
<keyword evidence="4" id="KW-1185">Reference proteome</keyword>
<dbReference type="EMBL" id="JAWCUI010000045">
    <property type="protein sequence ID" value="KAL1892378.1"/>
    <property type="molecule type" value="Genomic_DNA"/>
</dbReference>
<gene>
    <name evidence="3" type="ORF">Sste5346_007116</name>
</gene>
<comment type="caution">
    <text evidence="3">The sequence shown here is derived from an EMBL/GenBank/DDBJ whole genome shotgun (WGS) entry which is preliminary data.</text>
</comment>
<evidence type="ECO:0000313" key="3">
    <source>
        <dbReference type="EMBL" id="KAL1892378.1"/>
    </source>
</evidence>
<reference evidence="3 4" key="1">
    <citation type="journal article" date="2024" name="IMA Fungus">
        <title>IMA Genome - F19 : A genome assembly and annotation guide to empower mycologists, including annotated draft genome sequences of Ceratocystis pirilliformis, Diaporthe australafricana, Fusarium ophioides, Paecilomyces lecythidis, and Sporothrix stenoceras.</title>
        <authorList>
            <person name="Aylward J."/>
            <person name="Wilson A.M."/>
            <person name="Visagie C.M."/>
            <person name="Spraker J."/>
            <person name="Barnes I."/>
            <person name="Buitendag C."/>
            <person name="Ceriani C."/>
            <person name="Del Mar Angel L."/>
            <person name="du Plessis D."/>
            <person name="Fuchs T."/>
            <person name="Gasser K."/>
            <person name="Kramer D."/>
            <person name="Li W."/>
            <person name="Munsamy K."/>
            <person name="Piso A."/>
            <person name="Price J.L."/>
            <person name="Sonnekus B."/>
            <person name="Thomas C."/>
            <person name="van der Nest A."/>
            <person name="van Dijk A."/>
            <person name="van Heerden A."/>
            <person name="van Vuuren N."/>
            <person name="Yilmaz N."/>
            <person name="Duong T.A."/>
            <person name="van der Merwe N.A."/>
            <person name="Wingfield M.J."/>
            <person name="Wingfield B.D."/>
        </authorList>
    </citation>
    <scope>NUCLEOTIDE SEQUENCE [LARGE SCALE GENOMIC DNA]</scope>
    <source>
        <strain evidence="3 4">CMW 5346</strain>
    </source>
</reference>
<feature type="region of interest" description="Disordered" evidence="1">
    <location>
        <begin position="143"/>
        <end position="179"/>
    </location>
</feature>
<evidence type="ECO:0000256" key="1">
    <source>
        <dbReference type="SAM" id="MobiDB-lite"/>
    </source>
</evidence>
<evidence type="ECO:0000313" key="4">
    <source>
        <dbReference type="Proteomes" id="UP001583186"/>
    </source>
</evidence>
<feature type="compositionally biased region" description="Pro residues" evidence="1">
    <location>
        <begin position="170"/>
        <end position="179"/>
    </location>
</feature>